<name>A0A494XJ38_9BURK</name>
<keyword evidence="2" id="KW-0732">Signal</keyword>
<sequence length="91" mass="9926">MKRFVSTTAVLAAALCCSAAFAQTPPQNVGHKHPNLRAAQHLVDQANKRVEDAQKANEWDLGGHAEKARQLLVQANEELKQAAEFANADHK</sequence>
<dbReference type="EMBL" id="RBZV01000002">
    <property type="protein sequence ID" value="RKP50747.1"/>
    <property type="molecule type" value="Genomic_DNA"/>
</dbReference>
<feature type="coiled-coil region" evidence="1">
    <location>
        <begin position="36"/>
        <end position="89"/>
    </location>
</feature>
<dbReference type="RefSeq" id="WP_121276794.1">
    <property type="nucleotide sequence ID" value="NZ_RBZV01000002.1"/>
</dbReference>
<evidence type="ECO:0000256" key="2">
    <source>
        <dbReference type="SAM" id="SignalP"/>
    </source>
</evidence>
<protein>
    <recommendedName>
        <fullName evidence="5">DUF4398 domain-containing protein</fullName>
    </recommendedName>
</protein>
<evidence type="ECO:0000256" key="1">
    <source>
        <dbReference type="SAM" id="Coils"/>
    </source>
</evidence>
<evidence type="ECO:0000313" key="3">
    <source>
        <dbReference type="EMBL" id="RKP50747.1"/>
    </source>
</evidence>
<dbReference type="Proteomes" id="UP000280434">
    <property type="component" value="Unassembled WGS sequence"/>
</dbReference>
<organism evidence="3 4">
    <name type="scientific">Trinickia fusca</name>
    <dbReference type="NCBI Taxonomy" id="2419777"/>
    <lineage>
        <taxon>Bacteria</taxon>
        <taxon>Pseudomonadati</taxon>
        <taxon>Pseudomonadota</taxon>
        <taxon>Betaproteobacteria</taxon>
        <taxon>Burkholderiales</taxon>
        <taxon>Burkholderiaceae</taxon>
        <taxon>Trinickia</taxon>
    </lineage>
</organism>
<evidence type="ECO:0008006" key="5">
    <source>
        <dbReference type="Google" id="ProtNLM"/>
    </source>
</evidence>
<reference evidence="3 4" key="1">
    <citation type="submission" date="2018-10" db="EMBL/GenBank/DDBJ databases">
        <title>Paraburkholderia sp. 7MK8-2, isolated from soil.</title>
        <authorList>
            <person name="Gao Z.-H."/>
            <person name="Qiu L.-H."/>
        </authorList>
    </citation>
    <scope>NUCLEOTIDE SEQUENCE [LARGE SCALE GENOMIC DNA]</scope>
    <source>
        <strain evidence="3 4">7MK8-2</strain>
    </source>
</reference>
<dbReference type="OrthoDB" id="9135578at2"/>
<keyword evidence="1" id="KW-0175">Coiled coil</keyword>
<feature type="chain" id="PRO_5019838984" description="DUF4398 domain-containing protein" evidence="2">
    <location>
        <begin position="23"/>
        <end position="91"/>
    </location>
</feature>
<keyword evidence="4" id="KW-1185">Reference proteome</keyword>
<feature type="signal peptide" evidence="2">
    <location>
        <begin position="1"/>
        <end position="22"/>
    </location>
</feature>
<proteinExistence type="predicted"/>
<gene>
    <name evidence="3" type="ORF">D7S89_06610</name>
</gene>
<evidence type="ECO:0000313" key="4">
    <source>
        <dbReference type="Proteomes" id="UP000280434"/>
    </source>
</evidence>
<dbReference type="AlphaFoldDB" id="A0A494XJ38"/>
<comment type="caution">
    <text evidence="3">The sequence shown here is derived from an EMBL/GenBank/DDBJ whole genome shotgun (WGS) entry which is preliminary data.</text>
</comment>
<accession>A0A494XJ38</accession>